<dbReference type="Pfam" id="PF04519">
    <property type="entry name" value="Bactofilin"/>
    <property type="match status" value="1"/>
</dbReference>
<feature type="region of interest" description="Disordered" evidence="2">
    <location>
        <begin position="123"/>
        <end position="231"/>
    </location>
</feature>
<proteinExistence type="inferred from homology"/>
<evidence type="ECO:0000313" key="3">
    <source>
        <dbReference type="EMBL" id="MDI1430868.1"/>
    </source>
</evidence>
<dbReference type="PANTHER" id="PTHR35024:SF4">
    <property type="entry name" value="POLYMER-FORMING CYTOSKELETAL PROTEIN"/>
    <property type="match status" value="1"/>
</dbReference>
<feature type="compositionally biased region" description="Pro residues" evidence="2">
    <location>
        <begin position="153"/>
        <end position="184"/>
    </location>
</feature>
<dbReference type="InterPro" id="IPR007607">
    <property type="entry name" value="BacA/B"/>
</dbReference>
<sequence>MTTPSTIGRGTTIRGSIRGDGDLDLHGFVEGSVTVQGELLIGETALVKSDVSGRRIIVRGAVAGNVSATELVVLEPGARVVGDIGAPQIGIRPGALVRGNVSTGAPLPVRALAATAAAPAQAAPRGRAAPAPAAAPARPVAAPPARAAAPAARPAPAPARPAPAPRPPPARPAPAPVAPPPAPVAEPAAAASDEEPESAPAVNSGGPPPPVVPAVPKGAKAQIRRGKGAGK</sequence>
<dbReference type="EMBL" id="JARZHI010000011">
    <property type="protein sequence ID" value="MDI1430868.1"/>
    <property type="molecule type" value="Genomic_DNA"/>
</dbReference>
<evidence type="ECO:0000256" key="2">
    <source>
        <dbReference type="SAM" id="MobiDB-lite"/>
    </source>
</evidence>
<evidence type="ECO:0000256" key="1">
    <source>
        <dbReference type="ARBA" id="ARBA00044755"/>
    </source>
</evidence>
<dbReference type="Proteomes" id="UP001160301">
    <property type="component" value="Unassembled WGS sequence"/>
</dbReference>
<accession>A0ABT6NRD9</accession>
<keyword evidence="4" id="KW-1185">Reference proteome</keyword>
<feature type="compositionally biased region" description="Low complexity" evidence="2">
    <location>
        <begin position="123"/>
        <end position="152"/>
    </location>
</feature>
<dbReference type="RefSeq" id="WP_136968793.1">
    <property type="nucleotide sequence ID" value="NZ_JARZHI010000011.1"/>
</dbReference>
<reference evidence="3 4" key="1">
    <citation type="submission" date="2023-04" db="EMBL/GenBank/DDBJ databases">
        <title>The genome sequence of Polyangium sorediatum DSM14670.</title>
        <authorList>
            <person name="Zhang X."/>
        </authorList>
    </citation>
    <scope>NUCLEOTIDE SEQUENCE [LARGE SCALE GENOMIC DNA]</scope>
    <source>
        <strain evidence="3 4">DSM 14670</strain>
    </source>
</reference>
<dbReference type="PANTHER" id="PTHR35024">
    <property type="entry name" value="HYPOTHETICAL CYTOSOLIC PROTEIN"/>
    <property type="match status" value="1"/>
</dbReference>
<feature type="compositionally biased region" description="Basic residues" evidence="2">
    <location>
        <begin position="222"/>
        <end position="231"/>
    </location>
</feature>
<name>A0ABT6NRD9_9BACT</name>
<comment type="caution">
    <text evidence="3">The sequence shown here is derived from an EMBL/GenBank/DDBJ whole genome shotgun (WGS) entry which is preliminary data.</text>
</comment>
<comment type="similarity">
    <text evidence="1">Belongs to the bactofilin family.</text>
</comment>
<organism evidence="3 4">
    <name type="scientific">Polyangium sorediatum</name>
    <dbReference type="NCBI Taxonomy" id="889274"/>
    <lineage>
        <taxon>Bacteria</taxon>
        <taxon>Pseudomonadati</taxon>
        <taxon>Myxococcota</taxon>
        <taxon>Polyangia</taxon>
        <taxon>Polyangiales</taxon>
        <taxon>Polyangiaceae</taxon>
        <taxon>Polyangium</taxon>
    </lineage>
</organism>
<protein>
    <submittedName>
        <fullName evidence="3">Polymer-forming cytoskeletal protein</fullName>
    </submittedName>
</protein>
<gene>
    <name evidence="3" type="ORF">QHF89_15345</name>
</gene>
<evidence type="ECO:0000313" key="4">
    <source>
        <dbReference type="Proteomes" id="UP001160301"/>
    </source>
</evidence>